<dbReference type="EMBL" id="BAABKP010000001">
    <property type="protein sequence ID" value="GAA4790370.1"/>
    <property type="molecule type" value="Genomic_DNA"/>
</dbReference>
<dbReference type="RefSeq" id="WP_345444438.1">
    <property type="nucleotide sequence ID" value="NZ_BAABKP010000001.1"/>
</dbReference>
<evidence type="ECO:0000259" key="1">
    <source>
        <dbReference type="Pfam" id="PF03372"/>
    </source>
</evidence>
<comment type="caution">
    <text evidence="2">The sequence shown here is derived from an EMBL/GenBank/DDBJ whole genome shotgun (WGS) entry which is preliminary data.</text>
</comment>
<evidence type="ECO:0000313" key="2">
    <source>
        <dbReference type="EMBL" id="GAA4790370.1"/>
    </source>
</evidence>
<dbReference type="SUPFAM" id="SSF56219">
    <property type="entry name" value="DNase I-like"/>
    <property type="match status" value="1"/>
</dbReference>
<feature type="domain" description="Endonuclease/exonuclease/phosphatase" evidence="1">
    <location>
        <begin position="23"/>
        <end position="270"/>
    </location>
</feature>
<dbReference type="GO" id="GO:0004519">
    <property type="term" value="F:endonuclease activity"/>
    <property type="evidence" value="ECO:0007669"/>
    <property type="project" value="UniProtKB-KW"/>
</dbReference>
<dbReference type="CDD" id="cd09079">
    <property type="entry name" value="RgfB-like"/>
    <property type="match status" value="1"/>
</dbReference>
<name>A0ABP9B801_9MICC</name>
<evidence type="ECO:0000313" key="3">
    <source>
        <dbReference type="Proteomes" id="UP001500187"/>
    </source>
</evidence>
<dbReference type="PANTHER" id="PTHR14859">
    <property type="entry name" value="CALCOFLUOR WHITE HYPERSENSITIVE PROTEIN PRECURSOR"/>
    <property type="match status" value="1"/>
</dbReference>
<organism evidence="2 3">
    <name type="scientific">Rothia endophytica</name>
    <dbReference type="NCBI Taxonomy" id="1324766"/>
    <lineage>
        <taxon>Bacteria</taxon>
        <taxon>Bacillati</taxon>
        <taxon>Actinomycetota</taxon>
        <taxon>Actinomycetes</taxon>
        <taxon>Micrococcales</taxon>
        <taxon>Micrococcaceae</taxon>
        <taxon>Rothia</taxon>
    </lineage>
</organism>
<dbReference type="InterPro" id="IPR005135">
    <property type="entry name" value="Endo/exonuclease/phosphatase"/>
</dbReference>
<dbReference type="PANTHER" id="PTHR14859:SF1">
    <property type="entry name" value="PGAP2-INTERACTING PROTEIN"/>
    <property type="match status" value="1"/>
</dbReference>
<dbReference type="InterPro" id="IPR051916">
    <property type="entry name" value="GPI-anchor_lipid_remodeler"/>
</dbReference>
<accession>A0ABP9B801</accession>
<dbReference type="Gene3D" id="3.60.10.10">
    <property type="entry name" value="Endonuclease/exonuclease/phosphatase"/>
    <property type="match status" value="1"/>
</dbReference>
<reference evidence="3" key="1">
    <citation type="journal article" date="2019" name="Int. J. Syst. Evol. Microbiol.">
        <title>The Global Catalogue of Microorganisms (GCM) 10K type strain sequencing project: providing services to taxonomists for standard genome sequencing and annotation.</title>
        <authorList>
            <consortium name="The Broad Institute Genomics Platform"/>
            <consortium name="The Broad Institute Genome Sequencing Center for Infectious Disease"/>
            <person name="Wu L."/>
            <person name="Ma J."/>
        </authorList>
    </citation>
    <scope>NUCLEOTIDE SEQUENCE [LARGE SCALE GENOMIC DNA]</scope>
    <source>
        <strain evidence="3">JCM 18541</strain>
    </source>
</reference>
<keyword evidence="2" id="KW-0255">Endonuclease</keyword>
<keyword evidence="3" id="KW-1185">Reference proteome</keyword>
<proteinExistence type="predicted"/>
<keyword evidence="2" id="KW-0378">Hydrolase</keyword>
<protein>
    <submittedName>
        <fullName evidence="2">Endonuclease/exonuclease/phosphatase family protein</fullName>
    </submittedName>
</protein>
<sequence>MKLLTLNVHSWLEIHQIPKIYELAHFIVSESVDVVALQEVNQFRHSPLAGEPQRFLGGNEQPIRQDNFALILNQFIAELTGHSYYWGWAEAHIGFDRYDEGVAVLAKRPVARIEMVNLAPSYSYTDVPRRVALAVQLGEEHQGVWVVSTHMSWWQREGVRYFEKEFRQLDAQIHQLACGAPILLAGDFNSPAEVRGEGYDLITSMGWIDTFTTAQKVTGEATVHKPIAGWDALVAAQQRIDFVFSSTDLNVAEHSVIFPDNDPTVAISDHSGLYLDINL</sequence>
<dbReference type="Pfam" id="PF03372">
    <property type="entry name" value="Exo_endo_phos"/>
    <property type="match status" value="1"/>
</dbReference>
<dbReference type="InterPro" id="IPR036691">
    <property type="entry name" value="Endo/exonu/phosph_ase_sf"/>
</dbReference>
<dbReference type="Proteomes" id="UP001500187">
    <property type="component" value="Unassembled WGS sequence"/>
</dbReference>
<keyword evidence="2" id="KW-0540">Nuclease</keyword>
<gene>
    <name evidence="2" type="ORF">GCM10023352_05470</name>
</gene>